<accession>A0A3Q2WN45</accession>
<dbReference type="OMA" id="KDVNRSG"/>
<name>A0A3Q2WN45_HAPBU</name>
<reference evidence="1" key="2">
    <citation type="submission" date="2025-09" db="UniProtKB">
        <authorList>
            <consortium name="Ensembl"/>
        </authorList>
    </citation>
    <scope>IDENTIFICATION</scope>
</reference>
<evidence type="ECO:0000313" key="2">
    <source>
        <dbReference type="Proteomes" id="UP000264840"/>
    </source>
</evidence>
<dbReference type="Ensembl" id="ENSHBUT00000002112.1">
    <property type="protein sequence ID" value="ENSHBUP00000026920.1"/>
    <property type="gene ID" value="ENSHBUG00000009839.1"/>
</dbReference>
<dbReference type="AlphaFoldDB" id="A0A3Q2WN45"/>
<keyword evidence="2" id="KW-1185">Reference proteome</keyword>
<proteinExistence type="predicted"/>
<organism evidence="1 2">
    <name type="scientific">Haplochromis burtoni</name>
    <name type="common">Burton's mouthbrooder</name>
    <name type="synonym">Chromis burtoni</name>
    <dbReference type="NCBI Taxonomy" id="8153"/>
    <lineage>
        <taxon>Eukaryota</taxon>
        <taxon>Metazoa</taxon>
        <taxon>Chordata</taxon>
        <taxon>Craniata</taxon>
        <taxon>Vertebrata</taxon>
        <taxon>Euteleostomi</taxon>
        <taxon>Actinopterygii</taxon>
        <taxon>Neopterygii</taxon>
        <taxon>Teleostei</taxon>
        <taxon>Neoteleostei</taxon>
        <taxon>Acanthomorphata</taxon>
        <taxon>Ovalentaria</taxon>
        <taxon>Cichlomorphae</taxon>
        <taxon>Cichliformes</taxon>
        <taxon>Cichlidae</taxon>
        <taxon>African cichlids</taxon>
        <taxon>Pseudocrenilabrinae</taxon>
        <taxon>Haplochromini</taxon>
        <taxon>Haplochromis</taxon>
    </lineage>
</organism>
<reference evidence="1" key="1">
    <citation type="submission" date="2025-08" db="UniProtKB">
        <authorList>
            <consortium name="Ensembl"/>
        </authorList>
    </citation>
    <scope>IDENTIFICATION</scope>
</reference>
<sequence length="151" mass="14787">KKDIYQHELVGPGLLGCVKNVNRSGNAFAAGTFAGADAFADGLDKAGLDATAGLGCARAEWSVFDAEVKGPNASVGAGASLSPVSAKPFARAELASASASAGPVKAKLGLAVDTGLGISPSGVEVLGTGLSVGSGKISVSLFGSGFEVSFW</sequence>
<dbReference type="GeneTree" id="ENSGT00600000085659"/>
<protein>
    <submittedName>
        <fullName evidence="1">Uncharacterized protein</fullName>
    </submittedName>
</protein>
<dbReference type="Proteomes" id="UP000264840">
    <property type="component" value="Unplaced"/>
</dbReference>
<evidence type="ECO:0000313" key="1">
    <source>
        <dbReference type="Ensembl" id="ENSHBUP00000026920.1"/>
    </source>
</evidence>